<protein>
    <submittedName>
        <fullName evidence="6">SANT/Myb domain</fullName>
    </submittedName>
</protein>
<evidence type="ECO:0000256" key="4">
    <source>
        <dbReference type="ARBA" id="ARBA00023242"/>
    </source>
</evidence>
<evidence type="ECO:0000313" key="7">
    <source>
        <dbReference type="Proteomes" id="UP000554482"/>
    </source>
</evidence>
<dbReference type="GO" id="GO:0042796">
    <property type="term" value="P:snRNA transcription by RNA polymerase III"/>
    <property type="evidence" value="ECO:0007669"/>
    <property type="project" value="TreeGrafter"/>
</dbReference>
<dbReference type="PANTHER" id="PTHR46621">
    <property type="entry name" value="SNRNA-ACTIVATING PROTEIN COMPLEX SUBUNIT 4"/>
    <property type="match status" value="1"/>
</dbReference>
<dbReference type="GO" id="GO:0001006">
    <property type="term" value="F:RNA polymerase III type 3 promoter sequence-specific DNA binding"/>
    <property type="evidence" value="ECO:0007669"/>
    <property type="project" value="TreeGrafter"/>
</dbReference>
<sequence>MWKVLLPHEVPMVQAARRVEKLALISNFVDRAAERPELGPSDFLPLPGPSDITEHGNNIRKEKKSRRTARSKKQKDTSSG</sequence>
<comment type="caution">
    <text evidence="6">The sequence shown here is derived from an EMBL/GenBank/DDBJ whole genome shotgun (WGS) entry which is preliminary data.</text>
</comment>
<proteinExistence type="predicted"/>
<dbReference type="EMBL" id="JABWDY010000185">
    <property type="protein sequence ID" value="KAF5208291.1"/>
    <property type="molecule type" value="Genomic_DNA"/>
</dbReference>
<name>A0A7J6XER1_THATH</name>
<dbReference type="Proteomes" id="UP000554482">
    <property type="component" value="Unassembled WGS sequence"/>
</dbReference>
<evidence type="ECO:0000256" key="5">
    <source>
        <dbReference type="SAM" id="MobiDB-lite"/>
    </source>
</evidence>
<keyword evidence="2" id="KW-0238">DNA-binding</keyword>
<accession>A0A7J6XER1</accession>
<dbReference type="GO" id="GO:0042795">
    <property type="term" value="P:snRNA transcription by RNA polymerase II"/>
    <property type="evidence" value="ECO:0007669"/>
    <property type="project" value="TreeGrafter"/>
</dbReference>
<feature type="region of interest" description="Disordered" evidence="5">
    <location>
        <begin position="36"/>
        <end position="80"/>
    </location>
</feature>
<keyword evidence="7" id="KW-1185">Reference proteome</keyword>
<dbReference type="GO" id="GO:0000978">
    <property type="term" value="F:RNA polymerase II cis-regulatory region sequence-specific DNA binding"/>
    <property type="evidence" value="ECO:0007669"/>
    <property type="project" value="TreeGrafter"/>
</dbReference>
<evidence type="ECO:0000256" key="2">
    <source>
        <dbReference type="ARBA" id="ARBA00023125"/>
    </source>
</evidence>
<dbReference type="AlphaFoldDB" id="A0A7J6XER1"/>
<organism evidence="6 7">
    <name type="scientific">Thalictrum thalictroides</name>
    <name type="common">Rue-anemone</name>
    <name type="synonym">Anemone thalictroides</name>
    <dbReference type="NCBI Taxonomy" id="46969"/>
    <lineage>
        <taxon>Eukaryota</taxon>
        <taxon>Viridiplantae</taxon>
        <taxon>Streptophyta</taxon>
        <taxon>Embryophyta</taxon>
        <taxon>Tracheophyta</taxon>
        <taxon>Spermatophyta</taxon>
        <taxon>Magnoliopsida</taxon>
        <taxon>Ranunculales</taxon>
        <taxon>Ranunculaceae</taxon>
        <taxon>Thalictroideae</taxon>
        <taxon>Thalictrum</taxon>
    </lineage>
</organism>
<evidence type="ECO:0000256" key="1">
    <source>
        <dbReference type="ARBA" id="ARBA00023015"/>
    </source>
</evidence>
<feature type="compositionally biased region" description="Basic residues" evidence="5">
    <location>
        <begin position="61"/>
        <end position="73"/>
    </location>
</feature>
<reference evidence="6 7" key="1">
    <citation type="submission" date="2020-06" db="EMBL/GenBank/DDBJ databases">
        <title>Transcriptomic and genomic resources for Thalictrum thalictroides and T. hernandezii: Facilitating candidate gene discovery in an emerging model plant lineage.</title>
        <authorList>
            <person name="Arias T."/>
            <person name="Riano-Pachon D.M."/>
            <person name="Di Stilio V.S."/>
        </authorList>
    </citation>
    <scope>NUCLEOTIDE SEQUENCE [LARGE SCALE GENOMIC DNA]</scope>
    <source>
        <strain evidence="7">cv. WT478/WT964</strain>
        <tissue evidence="6">Leaves</tissue>
    </source>
</reference>
<dbReference type="GO" id="GO:0019185">
    <property type="term" value="C:snRNA-activating protein complex"/>
    <property type="evidence" value="ECO:0007669"/>
    <property type="project" value="TreeGrafter"/>
</dbReference>
<gene>
    <name evidence="6" type="ORF">FRX31_002122</name>
</gene>
<keyword evidence="3" id="KW-0804">Transcription</keyword>
<keyword evidence="4" id="KW-0539">Nucleus</keyword>
<evidence type="ECO:0000256" key="3">
    <source>
        <dbReference type="ARBA" id="ARBA00023163"/>
    </source>
</evidence>
<dbReference type="PANTHER" id="PTHR46621:SF1">
    <property type="entry name" value="SNRNA-ACTIVATING PROTEIN COMPLEX SUBUNIT 4"/>
    <property type="match status" value="1"/>
</dbReference>
<evidence type="ECO:0000313" key="6">
    <source>
        <dbReference type="EMBL" id="KAF5208291.1"/>
    </source>
</evidence>
<dbReference type="InterPro" id="IPR051575">
    <property type="entry name" value="Myb-like_DNA-bd"/>
</dbReference>
<keyword evidence="1" id="KW-0805">Transcription regulation</keyword>
<dbReference type="OrthoDB" id="2143914at2759"/>